<proteinExistence type="predicted"/>
<dbReference type="AlphaFoldDB" id="A0A1J5RWA6"/>
<name>A0A1J5RWA6_9ZZZZ</name>
<protein>
    <submittedName>
        <fullName evidence="2">Uncharacterized protein</fullName>
    </submittedName>
</protein>
<organism evidence="2">
    <name type="scientific">mine drainage metagenome</name>
    <dbReference type="NCBI Taxonomy" id="410659"/>
    <lineage>
        <taxon>unclassified sequences</taxon>
        <taxon>metagenomes</taxon>
        <taxon>ecological metagenomes</taxon>
    </lineage>
</organism>
<feature type="transmembrane region" description="Helical" evidence="1">
    <location>
        <begin position="21"/>
        <end position="41"/>
    </location>
</feature>
<keyword evidence="1" id="KW-1133">Transmembrane helix</keyword>
<dbReference type="EMBL" id="MLJW01000232">
    <property type="protein sequence ID" value="OIQ92405.1"/>
    <property type="molecule type" value="Genomic_DNA"/>
</dbReference>
<reference evidence="2" key="1">
    <citation type="submission" date="2016-10" db="EMBL/GenBank/DDBJ databases">
        <title>Sequence of Gallionella enrichment culture.</title>
        <authorList>
            <person name="Poehlein A."/>
            <person name="Muehling M."/>
            <person name="Daniel R."/>
        </authorList>
    </citation>
    <scope>NUCLEOTIDE SEQUENCE</scope>
</reference>
<accession>A0A1J5RWA6</accession>
<sequence>MTMAHIQNLGIKGSNSKYSQKGAALILLVFMVALIFTTFLIRATTGVEYRVSNDLKTAKALVEAKSALLGWSVLQSDPGKLPCPEDTSLIGFATEGQAQPSCVLPAIGRLPWRTLGIGDIRDGNNDKLWYVVSNGFRTAPINVNTSAQLSVNGIPNSAVAIIFSSGTPLGTQSRPTPTSSTPPDISQYLDLVNNNGTGSFVTTGGATVFNDRLMVITKTELFSLVTQRVLREVRGDSSQGLVKYYADVHLYPYADTDNNGYAEILQNSGTPSYQGGTDSLFFSTSIKNTLSNNGWYPLIAYQVSPGRQSVSLTLDTKTIVVTP</sequence>
<comment type="caution">
    <text evidence="2">The sequence shown here is derived from an EMBL/GenBank/DDBJ whole genome shotgun (WGS) entry which is preliminary data.</text>
</comment>
<keyword evidence="1" id="KW-0812">Transmembrane</keyword>
<keyword evidence="1" id="KW-0472">Membrane</keyword>
<evidence type="ECO:0000256" key="1">
    <source>
        <dbReference type="SAM" id="Phobius"/>
    </source>
</evidence>
<gene>
    <name evidence="2" type="ORF">GALL_256260</name>
</gene>
<evidence type="ECO:0000313" key="2">
    <source>
        <dbReference type="EMBL" id="OIQ92405.1"/>
    </source>
</evidence>